<dbReference type="RefSeq" id="WP_019092331.1">
    <property type="nucleotide sequence ID" value="NZ_NKTX01000073.1"/>
</dbReference>
<dbReference type="InterPro" id="IPR041318">
    <property type="entry name" value="pEK499_p136"/>
</dbReference>
<dbReference type="Proteomes" id="UP000247417">
    <property type="component" value="Unassembled WGS sequence"/>
</dbReference>
<protein>
    <recommendedName>
        <fullName evidence="1">pEK499-p136 HEPN domain-containing protein</fullName>
    </recommendedName>
</protein>
<organism evidence="2 3">
    <name type="scientific">Komagataeibacter oboediens</name>
    <dbReference type="NCBI Taxonomy" id="65958"/>
    <lineage>
        <taxon>Bacteria</taxon>
        <taxon>Pseudomonadati</taxon>
        <taxon>Pseudomonadota</taxon>
        <taxon>Alphaproteobacteria</taxon>
        <taxon>Acetobacterales</taxon>
        <taxon>Acetobacteraceae</taxon>
        <taxon>Komagataeibacter</taxon>
    </lineage>
</organism>
<dbReference type="EMBL" id="NKTX01000073">
    <property type="protein sequence ID" value="PYD79368.1"/>
    <property type="molecule type" value="Genomic_DNA"/>
</dbReference>
<dbReference type="AlphaFoldDB" id="A0A318QPB3"/>
<reference evidence="2 3" key="1">
    <citation type="submission" date="2017-07" db="EMBL/GenBank/DDBJ databases">
        <title>A draft genome sequence of Komagataeibacter oboediens LMG 18849.</title>
        <authorList>
            <person name="Skraban J."/>
            <person name="Cleenwerck I."/>
            <person name="Vandamme P."/>
            <person name="Trcek J."/>
        </authorList>
    </citation>
    <scope>NUCLEOTIDE SEQUENCE [LARGE SCALE GENOMIC DNA]</scope>
    <source>
        <strain evidence="2 3">LMG 18849</strain>
    </source>
</reference>
<dbReference type="Pfam" id="PF18736">
    <property type="entry name" value="pEK499_p136"/>
    <property type="match status" value="1"/>
</dbReference>
<name>A0A318QPB3_9PROT</name>
<accession>A0A318QPB3</accession>
<dbReference type="OrthoDB" id="7277208at2"/>
<evidence type="ECO:0000313" key="2">
    <source>
        <dbReference type="EMBL" id="PYD79368.1"/>
    </source>
</evidence>
<evidence type="ECO:0000259" key="1">
    <source>
        <dbReference type="Pfam" id="PF18736"/>
    </source>
</evidence>
<evidence type="ECO:0000313" key="3">
    <source>
        <dbReference type="Proteomes" id="UP000247417"/>
    </source>
</evidence>
<comment type="caution">
    <text evidence="2">The sequence shown here is derived from an EMBL/GenBank/DDBJ whole genome shotgun (WGS) entry which is preliminary data.</text>
</comment>
<sequence length="149" mass="17512">MGIPSDPLLDIIRRSIANLEFIEANYETHALYEVTQLVNTFLGALIHPFEKSSKGKHFIEYFSNKPVPIDVHYKIILEENISYYGFVKCIRHALAHGNIRYNADKIKRIQSIDFWNKEDNKKTFRCTVSVDQMKRLLVDFKVCLEQIYK</sequence>
<proteinExistence type="predicted"/>
<feature type="domain" description="pEK499-p136 HEPN" evidence="1">
    <location>
        <begin position="10"/>
        <end position="139"/>
    </location>
</feature>
<gene>
    <name evidence="2" type="ORF">CFR80_15220</name>
</gene>